<dbReference type="RefSeq" id="WP_091725791.1">
    <property type="nucleotide sequence ID" value="NZ_FNQE01000001.1"/>
</dbReference>
<keyword evidence="3 6" id="KW-0489">Methyltransferase</keyword>
<evidence type="ECO:0000256" key="4">
    <source>
        <dbReference type="ARBA" id="ARBA00022679"/>
    </source>
</evidence>
<dbReference type="GO" id="GO:0008757">
    <property type="term" value="F:S-adenosylmethionine-dependent methyltransferase activity"/>
    <property type="evidence" value="ECO:0007669"/>
    <property type="project" value="InterPro"/>
</dbReference>
<dbReference type="InterPro" id="IPR029063">
    <property type="entry name" value="SAM-dependent_MTases_sf"/>
</dbReference>
<dbReference type="Proteomes" id="UP000198625">
    <property type="component" value="Unassembled WGS sequence"/>
</dbReference>
<dbReference type="EMBL" id="FNQE01000001">
    <property type="protein sequence ID" value="SDY46872.1"/>
    <property type="molecule type" value="Genomic_DNA"/>
</dbReference>
<dbReference type="GO" id="GO:0032259">
    <property type="term" value="P:methylation"/>
    <property type="evidence" value="ECO:0007669"/>
    <property type="project" value="UniProtKB-KW"/>
</dbReference>
<protein>
    <submittedName>
        <fullName evidence="6">16S rRNA (Guanine1207-N2)-methyltransferase</fullName>
    </submittedName>
</protein>
<evidence type="ECO:0000256" key="1">
    <source>
        <dbReference type="ARBA" id="ARBA00022490"/>
    </source>
</evidence>
<keyword evidence="2" id="KW-0698">rRNA processing</keyword>
<evidence type="ECO:0000256" key="2">
    <source>
        <dbReference type="ARBA" id="ARBA00022552"/>
    </source>
</evidence>
<name>A0A1H3K3U6_9FIRM</name>
<dbReference type="GO" id="GO:0008170">
    <property type="term" value="F:N-methyltransferase activity"/>
    <property type="evidence" value="ECO:0007669"/>
    <property type="project" value="UniProtKB-ARBA"/>
</dbReference>
<sequence length="193" mass="21925">MLNINIRDINMKFKTSNEVFSPKNADKGTLAMLSVVEFDGNDKVLDLGCGYGIVGIFSSKITGSTNVVMTDIDSKAIELARENIVLNDVQGIRLYQSDGFKNIDEKDFTVILSNPPYHTDFSVPKEFIEKGFNRLSTGGKMYMVTKRKDWYKNKLISIFGGVRIWEIDGYYVFMAMKKDTSYANIKPKKNKKK</sequence>
<dbReference type="OrthoDB" id="9764961at2"/>
<dbReference type="InterPro" id="IPR002052">
    <property type="entry name" value="DNA_methylase_N6_adenine_CS"/>
</dbReference>
<dbReference type="GO" id="GO:0003676">
    <property type="term" value="F:nucleic acid binding"/>
    <property type="evidence" value="ECO:0007669"/>
    <property type="project" value="InterPro"/>
</dbReference>
<evidence type="ECO:0000313" key="6">
    <source>
        <dbReference type="EMBL" id="SDY46872.1"/>
    </source>
</evidence>
<dbReference type="PROSITE" id="PS00092">
    <property type="entry name" value="N6_MTASE"/>
    <property type="match status" value="1"/>
</dbReference>
<accession>A0A1H3K3U6</accession>
<keyword evidence="1" id="KW-0963">Cytoplasm</keyword>
<dbReference type="InterPro" id="IPR046977">
    <property type="entry name" value="RsmC/RlmG"/>
</dbReference>
<reference evidence="7" key="1">
    <citation type="submission" date="2016-10" db="EMBL/GenBank/DDBJ databases">
        <authorList>
            <person name="Varghese N."/>
            <person name="Submissions S."/>
        </authorList>
    </citation>
    <scope>NUCLEOTIDE SEQUENCE [LARGE SCALE GENOMIC DNA]</scope>
    <source>
        <strain evidence="7">DSM 21650</strain>
    </source>
</reference>
<keyword evidence="7" id="KW-1185">Reference proteome</keyword>
<dbReference type="SUPFAM" id="SSF53335">
    <property type="entry name" value="S-adenosyl-L-methionine-dependent methyltransferases"/>
    <property type="match status" value="1"/>
</dbReference>
<dbReference type="Pfam" id="PF05175">
    <property type="entry name" value="MTS"/>
    <property type="match status" value="1"/>
</dbReference>
<feature type="domain" description="Methyltransferase small" evidence="5">
    <location>
        <begin position="10"/>
        <end position="172"/>
    </location>
</feature>
<dbReference type="PANTHER" id="PTHR47816:SF4">
    <property type="entry name" value="RIBOSOMAL RNA SMALL SUBUNIT METHYLTRANSFERASE C"/>
    <property type="match status" value="1"/>
</dbReference>
<dbReference type="GO" id="GO:0006364">
    <property type="term" value="P:rRNA processing"/>
    <property type="evidence" value="ECO:0007669"/>
    <property type="project" value="UniProtKB-KW"/>
</dbReference>
<evidence type="ECO:0000313" key="7">
    <source>
        <dbReference type="Proteomes" id="UP000198625"/>
    </source>
</evidence>
<gene>
    <name evidence="6" type="ORF">SAMN05660462_00125</name>
</gene>
<organism evidence="6 7">
    <name type="scientific">Proteiniborus ethanoligenes</name>
    <dbReference type="NCBI Taxonomy" id="415015"/>
    <lineage>
        <taxon>Bacteria</taxon>
        <taxon>Bacillati</taxon>
        <taxon>Bacillota</taxon>
        <taxon>Clostridia</taxon>
        <taxon>Eubacteriales</taxon>
        <taxon>Proteiniborus</taxon>
    </lineage>
</organism>
<dbReference type="STRING" id="415015.SAMN05660462_00125"/>
<keyword evidence="4 6" id="KW-0808">Transferase</keyword>
<dbReference type="Gene3D" id="3.40.50.150">
    <property type="entry name" value="Vaccinia Virus protein VP39"/>
    <property type="match status" value="1"/>
</dbReference>
<evidence type="ECO:0000259" key="5">
    <source>
        <dbReference type="Pfam" id="PF05175"/>
    </source>
</evidence>
<proteinExistence type="predicted"/>
<evidence type="ECO:0000256" key="3">
    <source>
        <dbReference type="ARBA" id="ARBA00022603"/>
    </source>
</evidence>
<dbReference type="InterPro" id="IPR007848">
    <property type="entry name" value="Small_mtfrase_dom"/>
</dbReference>
<dbReference type="CDD" id="cd02440">
    <property type="entry name" value="AdoMet_MTases"/>
    <property type="match status" value="1"/>
</dbReference>
<dbReference type="AlphaFoldDB" id="A0A1H3K3U6"/>
<dbReference type="PANTHER" id="PTHR47816">
    <property type="entry name" value="RIBOSOMAL RNA SMALL SUBUNIT METHYLTRANSFERASE C"/>
    <property type="match status" value="1"/>
</dbReference>